<protein>
    <submittedName>
        <fullName evidence="1">RING finger protein B-like</fullName>
    </submittedName>
</protein>
<reference evidence="1 2" key="1">
    <citation type="journal article" date="2018" name="Front. Plant Sci.">
        <title>Red Clover (Trifolium pratense) and Zigzag Clover (T. medium) - A Picture of Genomic Similarities and Differences.</title>
        <authorList>
            <person name="Dluhosova J."/>
            <person name="Istvanek J."/>
            <person name="Nedelnik J."/>
            <person name="Repkova J."/>
        </authorList>
    </citation>
    <scope>NUCLEOTIDE SEQUENCE [LARGE SCALE GENOMIC DNA]</scope>
    <source>
        <strain evidence="2">cv. 10/8</strain>
        <tissue evidence="1">Leaf</tissue>
    </source>
</reference>
<sequence>MWECSLIKGDGQEAREGHNVAVVMQRLFIFGGYGKSANNNNE</sequence>
<dbReference type="EMBL" id="LXQA011262539">
    <property type="protein sequence ID" value="MCI91093.1"/>
    <property type="molecule type" value="Genomic_DNA"/>
</dbReference>
<keyword evidence="2" id="KW-1185">Reference proteome</keyword>
<evidence type="ECO:0000313" key="1">
    <source>
        <dbReference type="EMBL" id="MCI91093.1"/>
    </source>
</evidence>
<accession>A0A392VUC1</accession>
<evidence type="ECO:0000313" key="2">
    <source>
        <dbReference type="Proteomes" id="UP000265520"/>
    </source>
</evidence>
<dbReference type="Proteomes" id="UP000265520">
    <property type="component" value="Unassembled WGS sequence"/>
</dbReference>
<proteinExistence type="predicted"/>
<comment type="caution">
    <text evidence="1">The sequence shown here is derived from an EMBL/GenBank/DDBJ whole genome shotgun (WGS) entry which is preliminary data.</text>
</comment>
<organism evidence="1 2">
    <name type="scientific">Trifolium medium</name>
    <dbReference type="NCBI Taxonomy" id="97028"/>
    <lineage>
        <taxon>Eukaryota</taxon>
        <taxon>Viridiplantae</taxon>
        <taxon>Streptophyta</taxon>
        <taxon>Embryophyta</taxon>
        <taxon>Tracheophyta</taxon>
        <taxon>Spermatophyta</taxon>
        <taxon>Magnoliopsida</taxon>
        <taxon>eudicotyledons</taxon>
        <taxon>Gunneridae</taxon>
        <taxon>Pentapetalae</taxon>
        <taxon>rosids</taxon>
        <taxon>fabids</taxon>
        <taxon>Fabales</taxon>
        <taxon>Fabaceae</taxon>
        <taxon>Papilionoideae</taxon>
        <taxon>50 kb inversion clade</taxon>
        <taxon>NPAAA clade</taxon>
        <taxon>Hologalegina</taxon>
        <taxon>IRL clade</taxon>
        <taxon>Trifolieae</taxon>
        <taxon>Trifolium</taxon>
    </lineage>
</organism>
<feature type="non-terminal residue" evidence="1">
    <location>
        <position position="42"/>
    </location>
</feature>
<dbReference type="AlphaFoldDB" id="A0A392VUC1"/>
<name>A0A392VUC1_9FABA</name>